<sequence>MPGVHVQQGECGVHKERLRQANVPVSVYPCWRMLSCLQQRLCDQWSELRRR</sequence>
<name>A0A9D3YPW1_DREPO</name>
<dbReference type="AlphaFoldDB" id="A0A9D3YPW1"/>
<reference evidence="1" key="2">
    <citation type="submission" date="2020-11" db="EMBL/GenBank/DDBJ databases">
        <authorList>
            <person name="McCartney M.A."/>
            <person name="Auch B."/>
            <person name="Kono T."/>
            <person name="Mallez S."/>
            <person name="Becker A."/>
            <person name="Gohl D.M."/>
            <person name="Silverstein K.A.T."/>
            <person name="Koren S."/>
            <person name="Bechman K.B."/>
            <person name="Herman A."/>
            <person name="Abrahante J.E."/>
            <person name="Garbe J."/>
        </authorList>
    </citation>
    <scope>NUCLEOTIDE SEQUENCE</scope>
    <source>
        <strain evidence="1">Duluth1</strain>
        <tissue evidence="1">Whole animal</tissue>
    </source>
</reference>
<proteinExistence type="predicted"/>
<accession>A0A9D3YPW1</accession>
<dbReference type="Proteomes" id="UP000828390">
    <property type="component" value="Unassembled WGS sequence"/>
</dbReference>
<evidence type="ECO:0000313" key="2">
    <source>
        <dbReference type="Proteomes" id="UP000828390"/>
    </source>
</evidence>
<organism evidence="1 2">
    <name type="scientific">Dreissena polymorpha</name>
    <name type="common">Zebra mussel</name>
    <name type="synonym">Mytilus polymorpha</name>
    <dbReference type="NCBI Taxonomy" id="45954"/>
    <lineage>
        <taxon>Eukaryota</taxon>
        <taxon>Metazoa</taxon>
        <taxon>Spiralia</taxon>
        <taxon>Lophotrochozoa</taxon>
        <taxon>Mollusca</taxon>
        <taxon>Bivalvia</taxon>
        <taxon>Autobranchia</taxon>
        <taxon>Heteroconchia</taxon>
        <taxon>Euheterodonta</taxon>
        <taxon>Imparidentia</taxon>
        <taxon>Neoheterodontei</taxon>
        <taxon>Myida</taxon>
        <taxon>Dreissenoidea</taxon>
        <taxon>Dreissenidae</taxon>
        <taxon>Dreissena</taxon>
    </lineage>
</organism>
<gene>
    <name evidence="1" type="ORF">DPMN_077074</name>
</gene>
<protein>
    <submittedName>
        <fullName evidence="1">Uncharacterized protein</fullName>
    </submittedName>
</protein>
<keyword evidence="2" id="KW-1185">Reference proteome</keyword>
<reference evidence="1" key="1">
    <citation type="journal article" date="2019" name="bioRxiv">
        <title>The Genome of the Zebra Mussel, Dreissena polymorpha: A Resource for Invasive Species Research.</title>
        <authorList>
            <person name="McCartney M.A."/>
            <person name="Auch B."/>
            <person name="Kono T."/>
            <person name="Mallez S."/>
            <person name="Zhang Y."/>
            <person name="Obille A."/>
            <person name="Becker A."/>
            <person name="Abrahante J.E."/>
            <person name="Garbe J."/>
            <person name="Badalamenti J.P."/>
            <person name="Herman A."/>
            <person name="Mangelson H."/>
            <person name="Liachko I."/>
            <person name="Sullivan S."/>
            <person name="Sone E.D."/>
            <person name="Koren S."/>
            <person name="Silverstein K.A.T."/>
            <person name="Beckman K.B."/>
            <person name="Gohl D.M."/>
        </authorList>
    </citation>
    <scope>NUCLEOTIDE SEQUENCE</scope>
    <source>
        <strain evidence="1">Duluth1</strain>
        <tissue evidence="1">Whole animal</tissue>
    </source>
</reference>
<comment type="caution">
    <text evidence="1">The sequence shown here is derived from an EMBL/GenBank/DDBJ whole genome shotgun (WGS) entry which is preliminary data.</text>
</comment>
<evidence type="ECO:0000313" key="1">
    <source>
        <dbReference type="EMBL" id="KAH3702073.1"/>
    </source>
</evidence>
<dbReference type="EMBL" id="JAIWYP010000015">
    <property type="protein sequence ID" value="KAH3702073.1"/>
    <property type="molecule type" value="Genomic_DNA"/>
</dbReference>